<gene>
    <name evidence="1" type="ORF">XCCB100_4499</name>
</gene>
<dbReference type="AlphaFoldDB" id="A0A1X7QGG8"/>
<name>A0A1X7QGG8_XANCB</name>
<organism evidence="1 2">
    <name type="scientific">Xanthomonas campestris pv. campestris (strain B100)</name>
    <dbReference type="NCBI Taxonomy" id="509169"/>
    <lineage>
        <taxon>Bacteria</taxon>
        <taxon>Pseudomonadati</taxon>
        <taxon>Pseudomonadota</taxon>
        <taxon>Gammaproteobacteria</taxon>
        <taxon>Lysobacterales</taxon>
        <taxon>Lysobacteraceae</taxon>
        <taxon>Xanthomonas</taxon>
    </lineage>
</organism>
<evidence type="ECO:0000313" key="2">
    <source>
        <dbReference type="Proteomes" id="UP000001188"/>
    </source>
</evidence>
<evidence type="ECO:0000313" key="1">
    <source>
        <dbReference type="EMBL" id="SMH63189.1"/>
    </source>
</evidence>
<dbReference type="Proteomes" id="UP000001188">
    <property type="component" value="Chromosome"/>
</dbReference>
<sequence length="46" mass="4994">MRTASGIADRRAGPQLSWRACASGICFGFGLYRFPNPDSRLPAPQP</sequence>
<accession>A0A1X7QGG8</accession>
<proteinExistence type="predicted"/>
<dbReference type="EMBL" id="AM920689">
    <property type="protein sequence ID" value="SMH63189.1"/>
    <property type="molecule type" value="Genomic_DNA"/>
</dbReference>
<protein>
    <submittedName>
        <fullName evidence="1">Uncharacterized protein</fullName>
    </submittedName>
</protein>
<reference evidence="1 2" key="1">
    <citation type="journal article" date="2008" name="J. Biotechnol.">
        <title>The genome of Xanthomonas campestris pv. campestris B100 and its use for the reconstruction of metabolic pathways involved in xanthan biosynthesis.</title>
        <authorList>
            <person name="Vorholter F.J."/>
            <person name="Schneiker S."/>
            <person name="Goesmann A."/>
            <person name="Krause L."/>
            <person name="Bekel T."/>
            <person name="Kaiser O."/>
            <person name="Linke B."/>
            <person name="Patschkowski T."/>
            <person name="Ruckert C."/>
            <person name="Schmid J."/>
            <person name="Sidhu V.K."/>
            <person name="Sieber V."/>
            <person name="Tauch A."/>
            <person name="Watt S.A."/>
            <person name="Weisshaar B."/>
            <person name="Becker A."/>
            <person name="Niehaus K."/>
            <person name="Puhler A."/>
        </authorList>
    </citation>
    <scope>NUCLEOTIDE SEQUENCE [LARGE SCALE GENOMIC DNA]</scope>
    <source>
        <strain evidence="1 2">B100</strain>
    </source>
</reference>